<comment type="function">
    <text evidence="2">Involved in the post-transcriptional modification of the uridine at the wobble position (U34) of tRNA(Lys), tRNA(Glu) and tRNA(Gln). Catalyzes the conversion of 2-thiouridine (S2U-RNA) to 2-selenouridine (Se2U-RNA). Acts in a two-step process involving geranylation of 2-thiouridine (S2U) to S-geranyl-2-thiouridine (geS2U) and subsequent selenation of the latter derivative to 2-selenouridine (Se2U) in the tRNA chain.</text>
</comment>
<dbReference type="AlphaFoldDB" id="A0A0U3B298"/>
<dbReference type="SUPFAM" id="SSF52821">
    <property type="entry name" value="Rhodanese/Cell cycle control phosphatase"/>
    <property type="match status" value="1"/>
</dbReference>
<accession>A0A0U3B298</accession>
<comment type="catalytic activity">
    <reaction evidence="2">
        <text>5-methylaminomethyl-S-(2E)-geranyl-thiouridine(34) in tRNA + selenophosphate + H(+) = 5-methylaminomethyl-2-(Se-phospho)selenouridine(34) in tRNA + (2E)-thiogeraniol</text>
        <dbReference type="Rhea" id="RHEA:60172"/>
        <dbReference type="Rhea" id="RHEA-COMP:14654"/>
        <dbReference type="Rhea" id="RHEA-COMP:15523"/>
        <dbReference type="ChEBI" id="CHEBI:15378"/>
        <dbReference type="ChEBI" id="CHEBI:16144"/>
        <dbReference type="ChEBI" id="CHEBI:140632"/>
        <dbReference type="ChEBI" id="CHEBI:143702"/>
        <dbReference type="ChEBI" id="CHEBI:143703"/>
    </reaction>
</comment>
<dbReference type="InterPro" id="IPR017582">
    <property type="entry name" value="SelU"/>
</dbReference>
<dbReference type="GO" id="GO:0043828">
    <property type="term" value="F:tRNA 2-selenouridine synthase activity"/>
    <property type="evidence" value="ECO:0007669"/>
    <property type="project" value="UniProtKB-EC"/>
</dbReference>
<name>A0A0U3B298_9ALTE</name>
<dbReference type="EMBL" id="CP013650">
    <property type="protein sequence ID" value="ALT00528.1"/>
    <property type="molecule type" value="Genomic_DNA"/>
</dbReference>
<dbReference type="InterPro" id="IPR036873">
    <property type="entry name" value="Rhodanese-like_dom_sf"/>
</dbReference>
<dbReference type="SUPFAM" id="SSF52540">
    <property type="entry name" value="P-loop containing nucleoside triphosphate hydrolases"/>
    <property type="match status" value="1"/>
</dbReference>
<protein>
    <recommendedName>
        <fullName evidence="2">tRNA 2-selenouridine synthase</fullName>
        <ecNumber evidence="2">2.9.1.3</ecNumber>
    </recommendedName>
</protein>
<comment type="catalytic activity">
    <reaction evidence="2">
        <text>5-methylaminomethyl-2-thiouridine(34) in tRNA + selenophosphate + (2E)-geranyl diphosphate + H2O + H(+) = 5-methylaminomethyl-2-selenouridine(34) in tRNA + (2E)-thiogeraniol + phosphate + diphosphate</text>
        <dbReference type="Rhea" id="RHEA:42716"/>
        <dbReference type="Rhea" id="RHEA-COMP:10195"/>
        <dbReference type="Rhea" id="RHEA-COMP:10196"/>
        <dbReference type="ChEBI" id="CHEBI:15377"/>
        <dbReference type="ChEBI" id="CHEBI:15378"/>
        <dbReference type="ChEBI" id="CHEBI:16144"/>
        <dbReference type="ChEBI" id="CHEBI:33019"/>
        <dbReference type="ChEBI" id="CHEBI:43474"/>
        <dbReference type="ChEBI" id="CHEBI:58057"/>
        <dbReference type="ChEBI" id="CHEBI:74455"/>
        <dbReference type="ChEBI" id="CHEBI:82743"/>
        <dbReference type="ChEBI" id="CHEBI:143703"/>
        <dbReference type="EC" id="2.9.1.3"/>
    </reaction>
</comment>
<comment type="catalytic activity">
    <reaction evidence="2">
        <text>5-methylaminomethyl-2-(Se-phospho)selenouridine(34) in tRNA + H2O = 5-methylaminomethyl-2-selenouridine(34) in tRNA + phosphate</text>
        <dbReference type="Rhea" id="RHEA:60176"/>
        <dbReference type="Rhea" id="RHEA-COMP:10196"/>
        <dbReference type="Rhea" id="RHEA-COMP:15523"/>
        <dbReference type="ChEBI" id="CHEBI:15377"/>
        <dbReference type="ChEBI" id="CHEBI:43474"/>
        <dbReference type="ChEBI" id="CHEBI:82743"/>
        <dbReference type="ChEBI" id="CHEBI:143702"/>
    </reaction>
</comment>
<dbReference type="HAMAP" id="MF_01622">
    <property type="entry name" value="tRNA_sel_U_synth"/>
    <property type="match status" value="1"/>
</dbReference>
<keyword evidence="2" id="KW-0808">Transferase</keyword>
<keyword evidence="5" id="KW-1185">Reference proteome</keyword>
<feature type="active site" description="S-selanylcysteine intermediate" evidence="2">
    <location>
        <position position="96"/>
    </location>
</feature>
<feature type="domain" description="Rhodanese" evidence="3">
    <location>
        <begin position="13"/>
        <end position="136"/>
    </location>
</feature>
<dbReference type="InterPro" id="IPR058840">
    <property type="entry name" value="AAA_SelU"/>
</dbReference>
<keyword evidence="1 2" id="KW-0711">Selenium</keyword>
<comment type="catalytic activity">
    <reaction evidence="2">
        <text>5-methylaminomethyl-2-thiouridine(34) in tRNA + (2E)-geranyl diphosphate = 5-methylaminomethyl-S-(2E)-geranyl-thiouridine(34) in tRNA + diphosphate</text>
        <dbReference type="Rhea" id="RHEA:14085"/>
        <dbReference type="Rhea" id="RHEA-COMP:10195"/>
        <dbReference type="Rhea" id="RHEA-COMP:14654"/>
        <dbReference type="ChEBI" id="CHEBI:33019"/>
        <dbReference type="ChEBI" id="CHEBI:58057"/>
        <dbReference type="ChEBI" id="CHEBI:74455"/>
        <dbReference type="ChEBI" id="CHEBI:140632"/>
    </reaction>
</comment>
<gene>
    <name evidence="2" type="primary">selU</name>
    <name evidence="4" type="ORF">AT746_17070</name>
</gene>
<organism evidence="4 5">
    <name type="scientific">Lacimicrobium alkaliphilum</name>
    <dbReference type="NCBI Taxonomy" id="1526571"/>
    <lineage>
        <taxon>Bacteria</taxon>
        <taxon>Pseudomonadati</taxon>
        <taxon>Pseudomonadota</taxon>
        <taxon>Gammaproteobacteria</taxon>
        <taxon>Alteromonadales</taxon>
        <taxon>Alteromonadaceae</taxon>
        <taxon>Lacimicrobium</taxon>
    </lineage>
</organism>
<sequence>MSHQLITDYRQLFIEDRPLVDLRAPAEFARGSFSQAVSLPLMSDEERAKVGTCYKHYGQQAAINLGHKLVSGQLKADRIAAWAEFARTHPKGALFCWRGGLRSQITQQWLADAGIDYPRIAGGYKALRRFLIDELERLIATTPLVLLAGRTGCGKTELLQRLPGTVDLEGLANHRGSSFGGQIQPQPTQIAFENALAELWIKQNRGEPEGIMLEDESGHIGSVMLPQSLREKMAAAPVVILETPFEQRVENIFNEYIVQRLADSVSHYAEQGFEQFSEYLRQSLYRIRRRLGMEGYQALAKLLEKAFIRHRQGDAQAHREWISKLLSDYYDPMYDYQLGKKARHCLFSGQASEVEAFWLRQHNE</sequence>
<dbReference type="InterPro" id="IPR001763">
    <property type="entry name" value="Rhodanese-like_dom"/>
</dbReference>
<dbReference type="STRING" id="1526571.AT746_17070"/>
<dbReference type="EC" id="2.9.1.3" evidence="2"/>
<dbReference type="GO" id="GO:0016765">
    <property type="term" value="F:transferase activity, transferring alkyl or aryl (other than methyl) groups"/>
    <property type="evidence" value="ECO:0007669"/>
    <property type="project" value="UniProtKB-UniRule"/>
</dbReference>
<dbReference type="GO" id="GO:0002098">
    <property type="term" value="P:tRNA wobble uridine modification"/>
    <property type="evidence" value="ECO:0007669"/>
    <property type="project" value="UniProtKB-UniRule"/>
</dbReference>
<dbReference type="PANTHER" id="PTHR30401:SF0">
    <property type="entry name" value="TRNA 2-SELENOURIDINE SYNTHASE"/>
    <property type="match status" value="1"/>
</dbReference>
<evidence type="ECO:0000313" key="5">
    <source>
        <dbReference type="Proteomes" id="UP000068447"/>
    </source>
</evidence>
<reference evidence="4 5" key="1">
    <citation type="submission" date="2015-12" db="EMBL/GenBank/DDBJ databases">
        <title>Complete genome of Lacimicrobium alkaliphilum KCTC 32984.</title>
        <authorList>
            <person name="Kim S.-G."/>
            <person name="Lee Y.-J."/>
        </authorList>
    </citation>
    <scope>NUCLEOTIDE SEQUENCE [LARGE SCALE GENOMIC DNA]</scope>
    <source>
        <strain evidence="4 5">YelD216</strain>
    </source>
</reference>
<dbReference type="NCBIfam" id="TIGR03167">
    <property type="entry name" value="tRNA_sel_U_synt"/>
    <property type="match status" value="1"/>
</dbReference>
<dbReference type="NCBIfam" id="NF008750">
    <property type="entry name" value="PRK11784.1-2"/>
    <property type="match status" value="1"/>
</dbReference>
<dbReference type="SMART" id="SM00450">
    <property type="entry name" value="RHOD"/>
    <property type="match status" value="1"/>
</dbReference>
<dbReference type="Gene3D" id="3.40.250.10">
    <property type="entry name" value="Rhodanese-like domain"/>
    <property type="match status" value="1"/>
</dbReference>
<dbReference type="PANTHER" id="PTHR30401">
    <property type="entry name" value="TRNA 2-SELENOURIDINE SYNTHASE"/>
    <property type="match status" value="1"/>
</dbReference>
<dbReference type="Proteomes" id="UP000068447">
    <property type="component" value="Chromosome"/>
</dbReference>
<comment type="subunit">
    <text evidence="2">Monomer.</text>
</comment>
<comment type="similarity">
    <text evidence="2">Belongs to the SelU family.</text>
</comment>
<dbReference type="KEGG" id="lal:AT746_17070"/>
<dbReference type="Pfam" id="PF26341">
    <property type="entry name" value="AAA_SelU"/>
    <property type="match status" value="1"/>
</dbReference>
<dbReference type="CDD" id="cd01520">
    <property type="entry name" value="RHOD_YbbB"/>
    <property type="match status" value="1"/>
</dbReference>
<evidence type="ECO:0000256" key="2">
    <source>
        <dbReference type="HAMAP-Rule" id="MF_01622"/>
    </source>
</evidence>
<dbReference type="NCBIfam" id="NF008751">
    <property type="entry name" value="PRK11784.1-3"/>
    <property type="match status" value="1"/>
</dbReference>
<dbReference type="PROSITE" id="PS50206">
    <property type="entry name" value="RHODANESE_3"/>
    <property type="match status" value="1"/>
</dbReference>
<dbReference type="InterPro" id="IPR027417">
    <property type="entry name" value="P-loop_NTPase"/>
</dbReference>
<evidence type="ECO:0000313" key="4">
    <source>
        <dbReference type="EMBL" id="ALT00528.1"/>
    </source>
</evidence>
<evidence type="ECO:0000256" key="1">
    <source>
        <dbReference type="ARBA" id="ARBA00023266"/>
    </source>
</evidence>
<evidence type="ECO:0000259" key="3">
    <source>
        <dbReference type="PROSITE" id="PS50206"/>
    </source>
</evidence>
<proteinExistence type="inferred from homology"/>